<evidence type="ECO:0000313" key="4">
    <source>
        <dbReference type="EMBL" id="MDF5690704.1"/>
    </source>
</evidence>
<evidence type="ECO:0000259" key="2">
    <source>
        <dbReference type="Pfam" id="PF13518"/>
    </source>
</evidence>
<dbReference type="InterPro" id="IPR010921">
    <property type="entry name" value="Trp_repressor/repl_initiator"/>
</dbReference>
<protein>
    <submittedName>
        <fullName evidence="5">Helix-turn-helix domain-containing protein</fullName>
    </submittedName>
</protein>
<proteinExistence type="inferred from homology"/>
<dbReference type="InterPro" id="IPR036388">
    <property type="entry name" value="WH-like_DNA-bd_sf"/>
</dbReference>
<evidence type="ECO:0000313" key="3">
    <source>
        <dbReference type="EMBL" id="MDF5689628.1"/>
    </source>
</evidence>
<evidence type="ECO:0000256" key="1">
    <source>
        <dbReference type="ARBA" id="ARBA00038232"/>
    </source>
</evidence>
<comment type="similarity">
    <text evidence="1">Belongs to the IS150/IS1296 orfA family.</text>
</comment>
<name>A0ABT6BMU0_9BACT</name>
<comment type="caution">
    <text evidence="5">The sequence shown here is derived from an EMBL/GenBank/DDBJ whole genome shotgun (WGS) entry which is preliminary data.</text>
</comment>
<gene>
    <name evidence="3" type="ORF">PQG43_02010</name>
    <name evidence="4" type="ORF">PQG43_07520</name>
    <name evidence="5" type="ORF">PQG43_13055</name>
</gene>
<dbReference type="EMBL" id="JARJOW010000002">
    <property type="protein sequence ID" value="MDF5689628.1"/>
    <property type="molecule type" value="Genomic_DNA"/>
</dbReference>
<dbReference type="InterPro" id="IPR052057">
    <property type="entry name" value="IS150/IS1296_orfA-like"/>
</dbReference>
<dbReference type="Proteomes" id="UP001321344">
    <property type="component" value="Unassembled WGS sequence"/>
</dbReference>
<organism evidence="5 6">
    <name type="scientific">Aquirufa aurantiipilula</name>
    <dbReference type="NCBI Taxonomy" id="2696561"/>
    <lineage>
        <taxon>Bacteria</taxon>
        <taxon>Pseudomonadati</taxon>
        <taxon>Bacteroidota</taxon>
        <taxon>Cytophagia</taxon>
        <taxon>Cytophagales</taxon>
        <taxon>Flectobacillaceae</taxon>
        <taxon>Aquirufa</taxon>
    </lineage>
</organism>
<dbReference type="InterPro" id="IPR055247">
    <property type="entry name" value="InsJ-like_HTH"/>
</dbReference>
<reference evidence="5 6" key="1">
    <citation type="submission" date="2023-03" db="EMBL/GenBank/DDBJ databases">
        <title>Genome sequencing of Aquirufa.</title>
        <authorList>
            <person name="Pitt A."/>
            <person name="Hahn M.W."/>
        </authorList>
    </citation>
    <scope>NUCLEOTIDE SEQUENCE [LARGE SCALE GENOMIC DNA]</scope>
    <source>
        <strain evidence="5 6">WAEICH-18A</strain>
    </source>
</reference>
<accession>A0ABT6BMU0</accession>
<feature type="domain" description="Insertion element IS150 protein InsJ-like helix-turn-helix" evidence="2">
    <location>
        <begin position="52"/>
        <end position="104"/>
    </location>
</feature>
<dbReference type="PANTHER" id="PTHR33795:SF1">
    <property type="entry name" value="INSERTION ELEMENT IS150 PROTEIN INSJ"/>
    <property type="match status" value="1"/>
</dbReference>
<dbReference type="RefSeq" id="WP_276343532.1">
    <property type="nucleotide sequence ID" value="NZ_JARJOW010000002.1"/>
</dbReference>
<dbReference type="Pfam" id="PF13518">
    <property type="entry name" value="HTH_28"/>
    <property type="match status" value="1"/>
</dbReference>
<dbReference type="Gene3D" id="1.10.10.10">
    <property type="entry name" value="Winged helix-like DNA-binding domain superfamily/Winged helix DNA-binding domain"/>
    <property type="match status" value="1"/>
</dbReference>
<evidence type="ECO:0000313" key="6">
    <source>
        <dbReference type="Proteomes" id="UP001321344"/>
    </source>
</evidence>
<sequence length="162" mass="18703">MKAVVELHQPILYVRGKYNVPKTLLTRWLTVYRQVGLIGLQSKKNHVFSASFKLKVLQAIDKYGLSLAQACIDFSIGSEASIINWQRQWKKFGLEGLVNKPKGRQVMDKLSSPRKLKFKHPLTREQELLLELESLRAENAYLKKLQALIQAEEANKRKPFKN</sequence>
<dbReference type="EMBL" id="JARJOW010000005">
    <property type="protein sequence ID" value="MDF5690704.1"/>
    <property type="molecule type" value="Genomic_DNA"/>
</dbReference>
<dbReference type="PANTHER" id="PTHR33795">
    <property type="entry name" value="INSERTION ELEMENT IS150 PROTEIN INSJ"/>
    <property type="match status" value="1"/>
</dbReference>
<evidence type="ECO:0000313" key="5">
    <source>
        <dbReference type="EMBL" id="MDF5691793.1"/>
    </source>
</evidence>
<dbReference type="EMBL" id="JARJOW010000013">
    <property type="protein sequence ID" value="MDF5691793.1"/>
    <property type="molecule type" value="Genomic_DNA"/>
</dbReference>
<keyword evidence="6" id="KW-1185">Reference proteome</keyword>
<dbReference type="SUPFAM" id="SSF48295">
    <property type="entry name" value="TrpR-like"/>
    <property type="match status" value="1"/>
</dbReference>